<gene>
    <name evidence="5" type="ORF">FWILDA_LOCUS738</name>
</gene>
<dbReference type="OrthoDB" id="6247875at2759"/>
<dbReference type="InterPro" id="IPR036910">
    <property type="entry name" value="HMG_box_dom_sf"/>
</dbReference>
<name>A0A9W4WHS6_9GLOM</name>
<sequence length="185" mass="21387">MTEISSSSLNDLAEKLYGSLDRKKIFPPLYANPEELINPTNSRSKRPPRPPNGFLLCRKNVHKEARLKGFCNMRVISKVTGMLWRSATPEEKESYEKLSVQVNKLHSQRYPGYKYRPTIRPRLQAIRPYVAPQIIPEALTTLPAQIIHNQQPVAYPMYYPDVVAESFQFPQFTQEELALLSCYLF</sequence>
<evidence type="ECO:0000256" key="3">
    <source>
        <dbReference type="PROSITE-ProRule" id="PRU00267"/>
    </source>
</evidence>
<evidence type="ECO:0000313" key="6">
    <source>
        <dbReference type="Proteomes" id="UP001153678"/>
    </source>
</evidence>
<accession>A0A9W4WHS6</accession>
<feature type="DNA-binding region" description="HMG box" evidence="3">
    <location>
        <begin position="47"/>
        <end position="114"/>
    </location>
</feature>
<dbReference type="SMART" id="SM00398">
    <property type="entry name" value="HMG"/>
    <property type="match status" value="1"/>
</dbReference>
<feature type="domain" description="HMG box" evidence="4">
    <location>
        <begin position="47"/>
        <end position="114"/>
    </location>
</feature>
<dbReference type="PANTHER" id="PTHR45789:SF2">
    <property type="entry name" value="FI18025P1"/>
    <property type="match status" value="1"/>
</dbReference>
<dbReference type="PANTHER" id="PTHR45789">
    <property type="entry name" value="FI18025P1"/>
    <property type="match status" value="1"/>
</dbReference>
<keyword evidence="1 3" id="KW-0238">DNA-binding</keyword>
<dbReference type="SUPFAM" id="SSF47095">
    <property type="entry name" value="HMG-box"/>
    <property type="match status" value="1"/>
</dbReference>
<protein>
    <submittedName>
        <fullName evidence="5">13305_t:CDS:1</fullName>
    </submittedName>
</protein>
<keyword evidence="6" id="KW-1185">Reference proteome</keyword>
<dbReference type="CDD" id="cd01389">
    <property type="entry name" value="HMG-box_ROX1-like"/>
    <property type="match status" value="1"/>
</dbReference>
<evidence type="ECO:0000256" key="2">
    <source>
        <dbReference type="ARBA" id="ARBA00023242"/>
    </source>
</evidence>
<comment type="caution">
    <text evidence="5">The sequence shown here is derived from an EMBL/GenBank/DDBJ whole genome shotgun (WGS) entry which is preliminary data.</text>
</comment>
<dbReference type="PROSITE" id="PS50118">
    <property type="entry name" value="HMG_BOX_2"/>
    <property type="match status" value="1"/>
</dbReference>
<organism evidence="5 6">
    <name type="scientific">Funneliformis geosporum</name>
    <dbReference type="NCBI Taxonomy" id="1117311"/>
    <lineage>
        <taxon>Eukaryota</taxon>
        <taxon>Fungi</taxon>
        <taxon>Fungi incertae sedis</taxon>
        <taxon>Mucoromycota</taxon>
        <taxon>Glomeromycotina</taxon>
        <taxon>Glomeromycetes</taxon>
        <taxon>Glomerales</taxon>
        <taxon>Glomeraceae</taxon>
        <taxon>Funneliformis</taxon>
    </lineage>
</organism>
<dbReference type="EMBL" id="CAMKVN010000052">
    <property type="protein sequence ID" value="CAI2162784.1"/>
    <property type="molecule type" value="Genomic_DNA"/>
</dbReference>
<proteinExistence type="predicted"/>
<evidence type="ECO:0000259" key="4">
    <source>
        <dbReference type="PROSITE" id="PS50118"/>
    </source>
</evidence>
<dbReference type="GO" id="GO:0000981">
    <property type="term" value="F:DNA-binding transcription factor activity, RNA polymerase II-specific"/>
    <property type="evidence" value="ECO:0007669"/>
    <property type="project" value="TreeGrafter"/>
</dbReference>
<keyword evidence="2 3" id="KW-0539">Nucleus</keyword>
<dbReference type="AlphaFoldDB" id="A0A9W4WHS6"/>
<dbReference type="InterPro" id="IPR009071">
    <property type="entry name" value="HMG_box_dom"/>
</dbReference>
<dbReference type="GO" id="GO:0005634">
    <property type="term" value="C:nucleus"/>
    <property type="evidence" value="ECO:0007669"/>
    <property type="project" value="UniProtKB-UniRule"/>
</dbReference>
<evidence type="ECO:0000256" key="1">
    <source>
        <dbReference type="ARBA" id="ARBA00023125"/>
    </source>
</evidence>
<dbReference type="Gene3D" id="1.10.30.10">
    <property type="entry name" value="High mobility group box domain"/>
    <property type="match status" value="1"/>
</dbReference>
<reference evidence="5" key="1">
    <citation type="submission" date="2022-08" db="EMBL/GenBank/DDBJ databases">
        <authorList>
            <person name="Kallberg Y."/>
            <person name="Tangrot J."/>
            <person name="Rosling A."/>
        </authorList>
    </citation>
    <scope>NUCLEOTIDE SEQUENCE</scope>
    <source>
        <strain evidence="5">Wild A</strain>
    </source>
</reference>
<dbReference type="Proteomes" id="UP001153678">
    <property type="component" value="Unassembled WGS sequence"/>
</dbReference>
<dbReference type="Pfam" id="PF00505">
    <property type="entry name" value="HMG_box"/>
    <property type="match status" value="1"/>
</dbReference>
<evidence type="ECO:0000313" key="5">
    <source>
        <dbReference type="EMBL" id="CAI2162784.1"/>
    </source>
</evidence>
<dbReference type="GO" id="GO:0000978">
    <property type="term" value="F:RNA polymerase II cis-regulatory region sequence-specific DNA binding"/>
    <property type="evidence" value="ECO:0007669"/>
    <property type="project" value="TreeGrafter"/>
</dbReference>
<dbReference type="InterPro" id="IPR051356">
    <property type="entry name" value="SOX/SOX-like_TF"/>
</dbReference>